<dbReference type="PANTHER" id="PTHR45991">
    <property type="entry name" value="PACHYTENE CHECKPOINT PROTEIN 2"/>
    <property type="match status" value="1"/>
</dbReference>
<evidence type="ECO:0000256" key="2">
    <source>
        <dbReference type="ARBA" id="ARBA00022741"/>
    </source>
</evidence>
<dbReference type="SMART" id="SM00382">
    <property type="entry name" value="AAA"/>
    <property type="match status" value="1"/>
</dbReference>
<dbReference type="Proteomes" id="UP000325313">
    <property type="component" value="Unassembled WGS sequence"/>
</dbReference>
<dbReference type="Pfam" id="PF23242">
    <property type="entry name" value="AAA_lid_TRIP13_C"/>
    <property type="match status" value="1"/>
</dbReference>
<dbReference type="SUPFAM" id="SSF52540">
    <property type="entry name" value="P-loop containing nucleoside triphosphate hydrolases"/>
    <property type="match status" value="1"/>
</dbReference>
<dbReference type="InterPro" id="IPR058249">
    <property type="entry name" value="Pch2_C"/>
</dbReference>
<feature type="compositionally biased region" description="Polar residues" evidence="6">
    <location>
        <begin position="27"/>
        <end position="47"/>
    </location>
</feature>
<dbReference type="InterPro" id="IPR027417">
    <property type="entry name" value="P-loop_NTPase"/>
</dbReference>
<name>A0A5B0RQ32_PUCGR</name>
<keyword evidence="10" id="KW-1185">Reference proteome</keyword>
<dbReference type="InterPro" id="IPR044539">
    <property type="entry name" value="Pch2-like"/>
</dbReference>
<evidence type="ECO:0000313" key="10">
    <source>
        <dbReference type="Proteomes" id="UP000324748"/>
    </source>
</evidence>
<feature type="region of interest" description="Disordered" evidence="6">
    <location>
        <begin position="1"/>
        <end position="115"/>
    </location>
</feature>
<dbReference type="EMBL" id="VDEP01000147">
    <property type="protein sequence ID" value="KAA1127900.1"/>
    <property type="molecule type" value="Genomic_DNA"/>
</dbReference>
<keyword evidence="3 5" id="KW-0067">ATP-binding</keyword>
<feature type="domain" description="AAA+ ATPase" evidence="7">
    <location>
        <begin position="345"/>
        <end position="497"/>
    </location>
</feature>
<evidence type="ECO:0000313" key="11">
    <source>
        <dbReference type="Proteomes" id="UP000325313"/>
    </source>
</evidence>
<dbReference type="EMBL" id="VSWC01000029">
    <property type="protein sequence ID" value="KAA1107091.1"/>
    <property type="molecule type" value="Genomic_DNA"/>
</dbReference>
<comment type="caution">
    <text evidence="9">The sequence shown here is derived from an EMBL/GenBank/DDBJ whole genome shotgun (WGS) entry which is preliminary data.</text>
</comment>
<dbReference type="FunFam" id="3.40.50.300:FF:001494">
    <property type="entry name" value="Pachytene checkpoint component Pch2"/>
    <property type="match status" value="1"/>
</dbReference>
<organism evidence="9 11">
    <name type="scientific">Puccinia graminis f. sp. tritici</name>
    <dbReference type="NCBI Taxonomy" id="56615"/>
    <lineage>
        <taxon>Eukaryota</taxon>
        <taxon>Fungi</taxon>
        <taxon>Dikarya</taxon>
        <taxon>Basidiomycota</taxon>
        <taxon>Pucciniomycotina</taxon>
        <taxon>Pucciniomycetes</taxon>
        <taxon>Pucciniales</taxon>
        <taxon>Pucciniaceae</taxon>
        <taxon>Puccinia</taxon>
    </lineage>
</organism>
<dbReference type="Pfam" id="PF00004">
    <property type="entry name" value="AAA"/>
    <property type="match status" value="1"/>
</dbReference>
<dbReference type="PANTHER" id="PTHR45991:SF1">
    <property type="entry name" value="PACHYTENE CHECKPOINT PROTEIN 2 HOMOLOG"/>
    <property type="match status" value="1"/>
</dbReference>
<evidence type="ECO:0000256" key="5">
    <source>
        <dbReference type="RuleBase" id="RU003651"/>
    </source>
</evidence>
<dbReference type="InterPro" id="IPR003960">
    <property type="entry name" value="ATPase_AAA_CS"/>
</dbReference>
<dbReference type="AlphaFoldDB" id="A0A5B0RQ32"/>
<sequence length="634" mass="70005">MDRHSKVLLAPSPPPLSRLKRTPQPEPTTSSTNPHHIYSPSITQQPEASDEPPNGTGKRKRDIEIAQPPSPQSSSLFPPITAAPDAPKMASSFMTPIEPSPFEGSVEPGDVDGDELDEQSESLFKELNQDLENDELESIHSDGDLQRPIQQRTLNEVNEEEDDDNDEDDETTDFKYALHIEVRLRSNSTILYDTVRRTIGRYITDNFTTLEAHSFVPGWEDIKFLVNEVYSVYCAESGQGTRLVAIQTVSLHIHVYELPVEGEDRITMLCANPTDSSELGHDAEPEPDDEAGDVAASRIELPANRCEGIWESLIYEEGLKTKLLNYIYSSIIFADQNVNPNLIAWHRLVLLHGPPGTGKTSLCKALAQKVSIRLSGIYQKTELVEINSHSLFSKWFSESGKLVHSLFTKIEQIAENADVFVLVLIDEVESLAGSRSSGASGSEPSDALRAVNSLLTALDKLRHFKNVLVLTTSNLTGSIDDAFLDRADIKQYIGLPSAEAVYWILRTCLRELVQTKILTARKFLDYKEAVMAGDQLSDWTQANRDDPCSSRAVTDGKEGKTNPVGSKRSRESSLRLLAIAEAASGMSGRSLRRLPLLAHARVAVGKSTGGIHHKLPMDAYLDGMLEVVRERGGV</sequence>
<dbReference type="InterPro" id="IPR001270">
    <property type="entry name" value="ClpA/B"/>
</dbReference>
<dbReference type="PROSITE" id="PS00674">
    <property type="entry name" value="AAA"/>
    <property type="match status" value="1"/>
</dbReference>
<accession>A0A5B0RQ32</accession>
<dbReference type="Proteomes" id="UP000324748">
    <property type="component" value="Unassembled WGS sequence"/>
</dbReference>
<reference evidence="10 11" key="1">
    <citation type="submission" date="2019-05" db="EMBL/GenBank/DDBJ databases">
        <title>Emergence of the Ug99 lineage of the wheat stem rust pathogen through somatic hybridization.</title>
        <authorList>
            <person name="Li F."/>
            <person name="Upadhyaya N.M."/>
            <person name="Sperschneider J."/>
            <person name="Matny O."/>
            <person name="Nguyen-Phuc H."/>
            <person name="Mago R."/>
            <person name="Raley C."/>
            <person name="Miller M.E."/>
            <person name="Silverstein K.A.T."/>
            <person name="Henningsen E."/>
            <person name="Hirsch C.D."/>
            <person name="Visser B."/>
            <person name="Pretorius Z.A."/>
            <person name="Steffenson B.J."/>
            <person name="Schwessinger B."/>
            <person name="Dodds P.N."/>
            <person name="Figueroa M."/>
        </authorList>
    </citation>
    <scope>NUCLEOTIDE SEQUENCE [LARGE SCALE GENOMIC DNA]</scope>
    <source>
        <strain evidence="8">21-0</strain>
        <strain evidence="9 11">Ug99</strain>
    </source>
</reference>
<dbReference type="GO" id="GO:0005694">
    <property type="term" value="C:chromosome"/>
    <property type="evidence" value="ECO:0007669"/>
    <property type="project" value="TreeGrafter"/>
</dbReference>
<evidence type="ECO:0000259" key="7">
    <source>
        <dbReference type="SMART" id="SM00382"/>
    </source>
</evidence>
<dbReference type="PRINTS" id="PR00300">
    <property type="entry name" value="CLPPROTEASEA"/>
</dbReference>
<keyword evidence="2 5" id="KW-0547">Nucleotide-binding</keyword>
<evidence type="ECO:0000256" key="3">
    <source>
        <dbReference type="ARBA" id="ARBA00022840"/>
    </source>
</evidence>
<dbReference type="GO" id="GO:0005524">
    <property type="term" value="F:ATP binding"/>
    <property type="evidence" value="ECO:0007669"/>
    <property type="project" value="UniProtKB-KW"/>
</dbReference>
<evidence type="ECO:0000256" key="4">
    <source>
        <dbReference type="ARBA" id="ARBA00023254"/>
    </source>
</evidence>
<protein>
    <recommendedName>
        <fullName evidence="7">AAA+ ATPase domain-containing protein</fullName>
    </recommendedName>
</protein>
<dbReference type="GO" id="GO:0016887">
    <property type="term" value="F:ATP hydrolysis activity"/>
    <property type="evidence" value="ECO:0007669"/>
    <property type="project" value="InterPro"/>
</dbReference>
<dbReference type="InterPro" id="IPR003593">
    <property type="entry name" value="AAA+_ATPase"/>
</dbReference>
<evidence type="ECO:0000313" key="8">
    <source>
        <dbReference type="EMBL" id="KAA1107091.1"/>
    </source>
</evidence>
<evidence type="ECO:0000313" key="9">
    <source>
        <dbReference type="EMBL" id="KAA1127900.1"/>
    </source>
</evidence>
<proteinExistence type="inferred from homology"/>
<feature type="compositionally biased region" description="Basic and acidic residues" evidence="6">
    <location>
        <begin position="543"/>
        <end position="560"/>
    </location>
</feature>
<feature type="region of interest" description="Disordered" evidence="6">
    <location>
        <begin position="541"/>
        <end position="569"/>
    </location>
</feature>
<keyword evidence="4" id="KW-0469">Meiosis</keyword>
<evidence type="ECO:0000256" key="6">
    <source>
        <dbReference type="SAM" id="MobiDB-lite"/>
    </source>
</evidence>
<dbReference type="Gene3D" id="3.40.50.300">
    <property type="entry name" value="P-loop containing nucleotide triphosphate hydrolases"/>
    <property type="match status" value="1"/>
</dbReference>
<evidence type="ECO:0000256" key="1">
    <source>
        <dbReference type="ARBA" id="ARBA00007271"/>
    </source>
</evidence>
<dbReference type="GO" id="GO:0007131">
    <property type="term" value="P:reciprocal meiotic recombination"/>
    <property type="evidence" value="ECO:0007669"/>
    <property type="project" value="TreeGrafter"/>
</dbReference>
<gene>
    <name evidence="8" type="ORF">PGT21_001912</name>
    <name evidence="9" type="ORF">PGTUg99_007743</name>
</gene>
<dbReference type="GO" id="GO:0005634">
    <property type="term" value="C:nucleus"/>
    <property type="evidence" value="ECO:0007669"/>
    <property type="project" value="TreeGrafter"/>
</dbReference>
<dbReference type="OrthoDB" id="10042665at2759"/>
<dbReference type="InterPro" id="IPR003959">
    <property type="entry name" value="ATPase_AAA_core"/>
</dbReference>
<dbReference type="GO" id="GO:0051598">
    <property type="term" value="P:meiotic recombination checkpoint signaling"/>
    <property type="evidence" value="ECO:0007669"/>
    <property type="project" value="TreeGrafter"/>
</dbReference>
<dbReference type="Pfam" id="PF23563">
    <property type="entry name" value="TRIP13_N"/>
    <property type="match status" value="1"/>
</dbReference>
<comment type="similarity">
    <text evidence="1">Belongs to the AAA ATPase family. PCH2 subfamily.</text>
</comment>